<evidence type="ECO:0000256" key="1">
    <source>
        <dbReference type="SAM" id="Phobius"/>
    </source>
</evidence>
<dbReference type="Proteomes" id="UP000183812">
    <property type="component" value="Unassembled WGS sequence"/>
</dbReference>
<dbReference type="EMBL" id="FNAY01000001">
    <property type="protein sequence ID" value="SDE40259.1"/>
    <property type="molecule type" value="Genomic_DNA"/>
</dbReference>
<organism evidence="2 3">
    <name type="scientific">Rhodobacter capsulatus</name>
    <name type="common">Rhodopseudomonas capsulata</name>
    <dbReference type="NCBI Taxonomy" id="1061"/>
    <lineage>
        <taxon>Bacteria</taxon>
        <taxon>Pseudomonadati</taxon>
        <taxon>Pseudomonadota</taxon>
        <taxon>Alphaproteobacteria</taxon>
        <taxon>Rhodobacterales</taxon>
        <taxon>Rhodobacter group</taxon>
        <taxon>Rhodobacter</taxon>
    </lineage>
</organism>
<feature type="transmembrane region" description="Helical" evidence="1">
    <location>
        <begin position="46"/>
        <end position="74"/>
    </location>
</feature>
<dbReference type="AlphaFoldDB" id="A0A1G7CLQ8"/>
<gene>
    <name evidence="2" type="ORF">SAMN04244550_00312</name>
</gene>
<proteinExistence type="predicted"/>
<keyword evidence="1" id="KW-1133">Transmembrane helix</keyword>
<keyword evidence="1" id="KW-0812">Transmembrane</keyword>
<reference evidence="2 3" key="1">
    <citation type="submission" date="2016-10" db="EMBL/GenBank/DDBJ databases">
        <authorList>
            <person name="de Groot N.N."/>
        </authorList>
    </citation>
    <scope>NUCLEOTIDE SEQUENCE [LARGE SCALE GENOMIC DNA]</scope>
    <source>
        <strain evidence="3">DSM 938 / 37b4</strain>
    </source>
</reference>
<keyword evidence="1" id="KW-0472">Membrane</keyword>
<sequence>MSTVTANASETSSEVGFHNEPLALLLVVLFGPVGLLYTSVRGGAALILVALVGAIFTMGVAPLLVWPVCILWVLAVGMMRRY</sequence>
<evidence type="ECO:0000313" key="2">
    <source>
        <dbReference type="EMBL" id="SDE40259.1"/>
    </source>
</evidence>
<accession>A0A1G7CLQ8</accession>
<name>A0A1G7CLQ8_RHOCA</name>
<feature type="transmembrane region" description="Helical" evidence="1">
    <location>
        <begin position="21"/>
        <end position="40"/>
    </location>
</feature>
<protein>
    <submittedName>
        <fullName evidence="2">Uncharacterized protein</fullName>
    </submittedName>
</protein>
<evidence type="ECO:0000313" key="3">
    <source>
        <dbReference type="Proteomes" id="UP000183812"/>
    </source>
</evidence>
<dbReference type="RefSeq" id="WP_074552539.1">
    <property type="nucleotide sequence ID" value="NZ_CP119563.1"/>
</dbReference>